<accession>A0A835JRL5</accession>
<dbReference type="Gene3D" id="1.10.287.890">
    <property type="entry name" value="Crystal structure of tRNA isopentenylpyrophosphate transferase (bh2366) domain"/>
    <property type="match status" value="1"/>
</dbReference>
<dbReference type="HAMAP" id="MF_00185">
    <property type="entry name" value="IPP_trans"/>
    <property type="match status" value="1"/>
</dbReference>
<reference evidence="11 12" key="1">
    <citation type="submission" date="2020-10" db="EMBL/GenBank/DDBJ databases">
        <title>Plant Genome Project.</title>
        <authorList>
            <person name="Zhang R.-G."/>
        </authorList>
    </citation>
    <scope>NUCLEOTIDE SEQUENCE [LARGE SCALE GENOMIC DNA]</scope>
    <source>
        <strain evidence="11">FAFU-HL-1</strain>
        <tissue evidence="11">Leaf</tissue>
    </source>
</reference>
<comment type="function">
    <text evidence="9">Involved in cytokinin biosynthesis. Catalyzes the transfer of an isopentenyl group from dimethylallyl diphosphate (DMAPP) to ATP and ADP.</text>
</comment>
<evidence type="ECO:0000256" key="7">
    <source>
        <dbReference type="ARBA" id="ARBA00051744"/>
    </source>
</evidence>
<organism evidence="11 12">
    <name type="scientific">Salix dunnii</name>
    <dbReference type="NCBI Taxonomy" id="1413687"/>
    <lineage>
        <taxon>Eukaryota</taxon>
        <taxon>Viridiplantae</taxon>
        <taxon>Streptophyta</taxon>
        <taxon>Embryophyta</taxon>
        <taxon>Tracheophyta</taxon>
        <taxon>Spermatophyta</taxon>
        <taxon>Magnoliopsida</taxon>
        <taxon>eudicotyledons</taxon>
        <taxon>Gunneridae</taxon>
        <taxon>Pentapetalae</taxon>
        <taxon>rosids</taxon>
        <taxon>fabids</taxon>
        <taxon>Malpighiales</taxon>
        <taxon>Salicaceae</taxon>
        <taxon>Saliceae</taxon>
        <taxon>Salix</taxon>
    </lineage>
</organism>
<evidence type="ECO:0000256" key="8">
    <source>
        <dbReference type="ARBA" id="ARBA00052386"/>
    </source>
</evidence>
<evidence type="ECO:0000256" key="6">
    <source>
        <dbReference type="ARBA" id="ARBA00022946"/>
    </source>
</evidence>
<keyword evidence="12" id="KW-1185">Reference proteome</keyword>
<dbReference type="GO" id="GO:0052622">
    <property type="term" value="F:ATP/ADP dimethylallyltransferase activity"/>
    <property type="evidence" value="ECO:0007669"/>
    <property type="project" value="UniProtKB-EC"/>
</dbReference>
<dbReference type="Proteomes" id="UP000657918">
    <property type="component" value="Unassembled WGS sequence"/>
</dbReference>
<name>A0A835JRL5_9ROSI</name>
<keyword evidence="2" id="KW-0808">Transferase</keyword>
<dbReference type="GO" id="GO:0052381">
    <property type="term" value="F:tRNA dimethylallyltransferase activity"/>
    <property type="evidence" value="ECO:0007669"/>
    <property type="project" value="InterPro"/>
</dbReference>
<dbReference type="GO" id="GO:0009691">
    <property type="term" value="P:cytokinin biosynthetic process"/>
    <property type="evidence" value="ECO:0007669"/>
    <property type="project" value="UniProtKB-KW"/>
</dbReference>
<evidence type="ECO:0000256" key="9">
    <source>
        <dbReference type="ARBA" id="ARBA00055191"/>
    </source>
</evidence>
<dbReference type="InterPro" id="IPR018022">
    <property type="entry name" value="IPT"/>
</dbReference>
<evidence type="ECO:0000256" key="1">
    <source>
        <dbReference type="ARBA" id="ARBA00005842"/>
    </source>
</evidence>
<dbReference type="SUPFAM" id="SSF52540">
    <property type="entry name" value="P-loop containing nucleoside triphosphate hydrolases"/>
    <property type="match status" value="1"/>
</dbReference>
<sequence>MTMKLSLTAYKQAQPQPCVNFHGGRSIKPFFRRKYKVVFVVGPTGTGKSRLAIDLATRFPAEVVNCDKMQVYKGLDIVTNKVTEEECRGVPHHLLGIADPNANFTSDDFRHHASLVVESITRRGRLPIIAGGSNSYIEALANDDPEFRLRYECCFLWVDVHIPVLYSFLSERVDRMVKAGLIDEVRDMFDPNNFDDYSQGIKRAIGVPELDRFLRNEATVDAKTRRMLLHEAIDKIKENTCMLASRQLQKIHRLRNESNWNMYHIDATPVFKRSGKEVDKLWDKLVAGPSTMIVKKFLRDKNYVSPDLLPLYHQDRSIWSQSQSPPWPLAPLDRGPVRSSSSTIPVCSYADYHFFDLSGSD</sequence>
<gene>
    <name evidence="11" type="ORF">SADUNF_Sadunf10G0011200</name>
</gene>
<dbReference type="GO" id="GO:0005739">
    <property type="term" value="C:mitochondrion"/>
    <property type="evidence" value="ECO:0007669"/>
    <property type="project" value="TreeGrafter"/>
</dbReference>
<dbReference type="AlphaFoldDB" id="A0A835JRL5"/>
<evidence type="ECO:0000256" key="4">
    <source>
        <dbReference type="ARBA" id="ARBA00022741"/>
    </source>
</evidence>
<dbReference type="PANTHER" id="PTHR11088">
    <property type="entry name" value="TRNA DIMETHYLALLYLTRANSFERASE"/>
    <property type="match status" value="1"/>
</dbReference>
<protein>
    <recommendedName>
        <fullName evidence="10">adenylate dimethylallyltransferase (ADP/ATP-dependent)</fullName>
        <ecNumber evidence="10">2.5.1.112</ecNumber>
    </recommendedName>
</protein>
<dbReference type="GO" id="GO:0006400">
    <property type="term" value="P:tRNA modification"/>
    <property type="evidence" value="ECO:0007669"/>
    <property type="project" value="TreeGrafter"/>
</dbReference>
<evidence type="ECO:0000313" key="11">
    <source>
        <dbReference type="EMBL" id="KAF9673314.1"/>
    </source>
</evidence>
<dbReference type="FunFam" id="1.10.287.890:FF:000002">
    <property type="entry name" value="Adenylate isopentenyltransferase 5, chloroplastic"/>
    <property type="match status" value="1"/>
</dbReference>
<evidence type="ECO:0000256" key="2">
    <source>
        <dbReference type="ARBA" id="ARBA00022679"/>
    </source>
</evidence>
<evidence type="ECO:0000256" key="5">
    <source>
        <dbReference type="ARBA" id="ARBA00022840"/>
    </source>
</evidence>
<dbReference type="GO" id="GO:0005524">
    <property type="term" value="F:ATP binding"/>
    <property type="evidence" value="ECO:0007669"/>
    <property type="project" value="UniProtKB-KW"/>
</dbReference>
<dbReference type="InterPro" id="IPR039657">
    <property type="entry name" value="Dimethylallyltransferase"/>
</dbReference>
<dbReference type="EC" id="2.5.1.112" evidence="10"/>
<keyword evidence="3" id="KW-0203">Cytokinin biosynthesis</keyword>
<dbReference type="OrthoDB" id="775260at2759"/>
<comment type="caution">
    <text evidence="11">The sequence shown here is derived from an EMBL/GenBank/DDBJ whole genome shotgun (WGS) entry which is preliminary data.</text>
</comment>
<evidence type="ECO:0000313" key="12">
    <source>
        <dbReference type="Proteomes" id="UP000657918"/>
    </source>
</evidence>
<dbReference type="GO" id="GO:0009824">
    <property type="term" value="F:AMP dimethylallyltransferase activity"/>
    <property type="evidence" value="ECO:0007669"/>
    <property type="project" value="UniProtKB-ARBA"/>
</dbReference>
<evidence type="ECO:0000256" key="10">
    <source>
        <dbReference type="ARBA" id="ARBA00066838"/>
    </source>
</evidence>
<keyword evidence="6" id="KW-0809">Transit peptide</keyword>
<comment type="similarity">
    <text evidence="1">Belongs to the IPP transferase family.</text>
</comment>
<dbReference type="Gene3D" id="3.40.50.300">
    <property type="entry name" value="P-loop containing nucleotide triphosphate hydrolases"/>
    <property type="match status" value="1"/>
</dbReference>
<proteinExistence type="inferred from homology"/>
<dbReference type="Pfam" id="PF01715">
    <property type="entry name" value="IPPT"/>
    <property type="match status" value="2"/>
</dbReference>
<keyword evidence="5" id="KW-0067">ATP-binding</keyword>
<comment type="catalytic activity">
    <reaction evidence="7">
        <text>dimethylallyl diphosphate + ATP = N(6)-(dimethylallyl)adenosine 5'-triphosphate + diphosphate</text>
        <dbReference type="Rhea" id="RHEA:36331"/>
        <dbReference type="ChEBI" id="CHEBI:30616"/>
        <dbReference type="ChEBI" id="CHEBI:33019"/>
        <dbReference type="ChEBI" id="CHEBI:57623"/>
        <dbReference type="ChEBI" id="CHEBI:73532"/>
        <dbReference type="EC" id="2.5.1.112"/>
    </reaction>
</comment>
<dbReference type="EMBL" id="JADGMS010000010">
    <property type="protein sequence ID" value="KAF9673314.1"/>
    <property type="molecule type" value="Genomic_DNA"/>
</dbReference>
<dbReference type="PANTHER" id="PTHR11088:SF74">
    <property type="entry name" value="ADENYLATE ISOPENTENYLTRANSFERASE 5, CHLOROPLASTIC"/>
    <property type="match status" value="1"/>
</dbReference>
<dbReference type="InterPro" id="IPR027417">
    <property type="entry name" value="P-loop_NTPase"/>
</dbReference>
<comment type="catalytic activity">
    <reaction evidence="8">
        <text>dimethylallyl diphosphate + ADP = N(6)-(dimethylallyl)adenosine 5'-diphosphate + diphosphate</text>
        <dbReference type="Rhea" id="RHEA:36327"/>
        <dbReference type="ChEBI" id="CHEBI:33019"/>
        <dbReference type="ChEBI" id="CHEBI:57623"/>
        <dbReference type="ChEBI" id="CHEBI:73533"/>
        <dbReference type="ChEBI" id="CHEBI:456216"/>
        <dbReference type="EC" id="2.5.1.112"/>
    </reaction>
</comment>
<evidence type="ECO:0000256" key="3">
    <source>
        <dbReference type="ARBA" id="ARBA00022712"/>
    </source>
</evidence>
<keyword evidence="4" id="KW-0547">Nucleotide-binding</keyword>